<dbReference type="InterPro" id="IPR039424">
    <property type="entry name" value="SBP_5"/>
</dbReference>
<reference evidence="6 7" key="1">
    <citation type="submission" date="2016-10" db="EMBL/GenBank/DDBJ databases">
        <authorList>
            <person name="de Groot N.N."/>
        </authorList>
    </citation>
    <scope>NUCLEOTIDE SEQUENCE [LARGE SCALE GENOMIC DNA]</scope>
    <source>
        <strain evidence="6 7">CGMCC 1.9157</strain>
    </source>
</reference>
<evidence type="ECO:0000256" key="2">
    <source>
        <dbReference type="ARBA" id="ARBA00005695"/>
    </source>
</evidence>
<evidence type="ECO:0000259" key="5">
    <source>
        <dbReference type="Pfam" id="PF00496"/>
    </source>
</evidence>
<comment type="subcellular location">
    <subcellularLocation>
        <location evidence="1">Periplasm</location>
    </subcellularLocation>
</comment>
<evidence type="ECO:0000313" key="7">
    <source>
        <dbReference type="Proteomes" id="UP000199236"/>
    </source>
</evidence>
<dbReference type="SUPFAM" id="SSF53850">
    <property type="entry name" value="Periplasmic binding protein-like II"/>
    <property type="match status" value="1"/>
</dbReference>
<feature type="domain" description="Solute-binding protein family 5" evidence="5">
    <location>
        <begin position="72"/>
        <end position="430"/>
    </location>
</feature>
<dbReference type="Pfam" id="PF00496">
    <property type="entry name" value="SBP_bac_5"/>
    <property type="match status" value="1"/>
</dbReference>
<evidence type="ECO:0000256" key="4">
    <source>
        <dbReference type="SAM" id="SignalP"/>
    </source>
</evidence>
<dbReference type="GO" id="GO:0043190">
    <property type="term" value="C:ATP-binding cassette (ABC) transporter complex"/>
    <property type="evidence" value="ECO:0007669"/>
    <property type="project" value="InterPro"/>
</dbReference>
<dbReference type="STRING" id="655353.SAMN04488056_11556"/>
<comment type="similarity">
    <text evidence="2">Belongs to the bacterial solute-binding protein 5 family.</text>
</comment>
<dbReference type="OrthoDB" id="9803988at2"/>
<feature type="signal peptide" evidence="4">
    <location>
        <begin position="1"/>
        <end position="22"/>
    </location>
</feature>
<dbReference type="PIRSF" id="PIRSF002741">
    <property type="entry name" value="MppA"/>
    <property type="match status" value="1"/>
</dbReference>
<gene>
    <name evidence="6" type="ORF">SAMN04488056_11556</name>
</gene>
<keyword evidence="3 4" id="KW-0732">Signal</keyword>
<evidence type="ECO:0000256" key="1">
    <source>
        <dbReference type="ARBA" id="ARBA00004418"/>
    </source>
</evidence>
<evidence type="ECO:0000256" key="3">
    <source>
        <dbReference type="ARBA" id="ARBA00022729"/>
    </source>
</evidence>
<dbReference type="GO" id="GO:0030288">
    <property type="term" value="C:outer membrane-bounded periplasmic space"/>
    <property type="evidence" value="ECO:0007669"/>
    <property type="project" value="UniProtKB-ARBA"/>
</dbReference>
<feature type="chain" id="PRO_5011453597" evidence="4">
    <location>
        <begin position="23"/>
        <end position="509"/>
    </location>
</feature>
<organism evidence="6 7">
    <name type="scientific">Cohaesibacter marisflavi</name>
    <dbReference type="NCBI Taxonomy" id="655353"/>
    <lineage>
        <taxon>Bacteria</taxon>
        <taxon>Pseudomonadati</taxon>
        <taxon>Pseudomonadota</taxon>
        <taxon>Alphaproteobacteria</taxon>
        <taxon>Hyphomicrobiales</taxon>
        <taxon>Cohaesibacteraceae</taxon>
    </lineage>
</organism>
<name>A0A1I5KXR4_9HYPH</name>
<sequence>MNKFLKTTAAVAVMAIASMGMATSQSMAEGKLSVSVALDPGSWDPIDTFLVAWGAVGSNIFDGLTERDTNAKLHPGLATSWEVLDEGVRIRFKLREGVKFHNGEPFNAEAVKFTFDRLLGEIGAKGPQRANYTSVESVEIIDDYTVDFHLTQPDPVLLTKLAGYGAMIVPPKYITEKGEDYFNTHPVGTGPFSFVSYEPKVDLELKANPDYWGDVAKVSELEYRFISELTTAVAELQAGRLDIVEDLPISMLSVVKDDAKLDVVSTAGPTVYGLRFNTRDGITANKDVRKAIVMAVDRSTIIKSLLAGEAEEIASFQSSLSFGYDPELKPLPYNPEEAKKLLKAAGVAPGTEIQIDIRAGKPTFNEVVQAVGAYLQTVGLKAVIKPYENSVFLNDIVPQGKTGALFQQSWGGWTLDYDNTAYLLYHTGQKWNPYGTDAKLDAMLEEQRPMTDVAKREELLKNIAAYVADEALEMPLYGLKAIYGVNKRLEGFVPAPDNRVKLNTVSIKQ</sequence>
<dbReference type="EMBL" id="FOVR01000015">
    <property type="protein sequence ID" value="SFO89910.1"/>
    <property type="molecule type" value="Genomic_DNA"/>
</dbReference>
<evidence type="ECO:0000313" key="6">
    <source>
        <dbReference type="EMBL" id="SFO89910.1"/>
    </source>
</evidence>
<dbReference type="Gene3D" id="3.10.105.10">
    <property type="entry name" value="Dipeptide-binding Protein, Domain 3"/>
    <property type="match status" value="1"/>
</dbReference>
<dbReference type="Gene3D" id="3.40.190.10">
    <property type="entry name" value="Periplasmic binding protein-like II"/>
    <property type="match status" value="1"/>
</dbReference>
<dbReference type="InterPro" id="IPR030678">
    <property type="entry name" value="Peptide/Ni-bd"/>
</dbReference>
<dbReference type="CDD" id="cd00995">
    <property type="entry name" value="PBP2_NikA_DppA_OppA_like"/>
    <property type="match status" value="1"/>
</dbReference>
<proteinExistence type="inferred from homology"/>
<dbReference type="PANTHER" id="PTHR30290">
    <property type="entry name" value="PERIPLASMIC BINDING COMPONENT OF ABC TRANSPORTER"/>
    <property type="match status" value="1"/>
</dbReference>
<dbReference type="Gene3D" id="3.90.76.10">
    <property type="entry name" value="Dipeptide-binding Protein, Domain 1"/>
    <property type="match status" value="1"/>
</dbReference>
<accession>A0A1I5KXR4</accession>
<dbReference type="RefSeq" id="WP_090075150.1">
    <property type="nucleotide sequence ID" value="NZ_FOVR01000015.1"/>
</dbReference>
<dbReference type="PANTHER" id="PTHR30290:SF38">
    <property type="entry name" value="D,D-DIPEPTIDE-BINDING PERIPLASMIC PROTEIN DDPA-RELATED"/>
    <property type="match status" value="1"/>
</dbReference>
<protein>
    <submittedName>
        <fullName evidence="6">Peptide/nickel transport system substrate-binding protein</fullName>
    </submittedName>
</protein>
<dbReference type="AlphaFoldDB" id="A0A1I5KXR4"/>
<keyword evidence="7" id="KW-1185">Reference proteome</keyword>
<dbReference type="InterPro" id="IPR000914">
    <property type="entry name" value="SBP_5_dom"/>
</dbReference>
<dbReference type="GO" id="GO:1904680">
    <property type="term" value="F:peptide transmembrane transporter activity"/>
    <property type="evidence" value="ECO:0007669"/>
    <property type="project" value="TreeGrafter"/>
</dbReference>
<dbReference type="Proteomes" id="UP000199236">
    <property type="component" value="Unassembled WGS sequence"/>
</dbReference>
<dbReference type="GO" id="GO:0015833">
    <property type="term" value="P:peptide transport"/>
    <property type="evidence" value="ECO:0007669"/>
    <property type="project" value="TreeGrafter"/>
</dbReference>